<evidence type="ECO:0000256" key="1">
    <source>
        <dbReference type="SAM" id="MobiDB-lite"/>
    </source>
</evidence>
<protein>
    <recommendedName>
        <fullName evidence="2">DUF6788 domain-containing protein</fullName>
    </recommendedName>
</protein>
<dbReference type="AlphaFoldDB" id="A0A7S7SPC9"/>
<name>A0A7S7SPC9_PALFE</name>
<dbReference type="InterPro" id="IPR046738">
    <property type="entry name" value="DUF6788"/>
</dbReference>
<feature type="region of interest" description="Disordered" evidence="1">
    <location>
        <begin position="110"/>
        <end position="132"/>
    </location>
</feature>
<dbReference type="RefSeq" id="WP_194453115.1">
    <property type="nucleotide sequence ID" value="NZ_CP063849.1"/>
</dbReference>
<reference evidence="3 4" key="1">
    <citation type="submission" date="2020-10" db="EMBL/GenBank/DDBJ databases">
        <title>Complete genome sequence of Paludibaculum fermentans P105T, a facultatively anaerobic acidobacterium capable of dissimilatory Fe(III) reduction.</title>
        <authorList>
            <person name="Dedysh S.N."/>
            <person name="Beletsky A.V."/>
            <person name="Kulichevskaya I.S."/>
            <person name="Mardanov A.V."/>
            <person name="Ravin N.V."/>
        </authorList>
    </citation>
    <scope>NUCLEOTIDE SEQUENCE [LARGE SCALE GENOMIC DNA]</scope>
    <source>
        <strain evidence="3 4">P105</strain>
    </source>
</reference>
<organism evidence="3 4">
    <name type="scientific">Paludibaculum fermentans</name>
    <dbReference type="NCBI Taxonomy" id="1473598"/>
    <lineage>
        <taxon>Bacteria</taxon>
        <taxon>Pseudomonadati</taxon>
        <taxon>Acidobacteriota</taxon>
        <taxon>Terriglobia</taxon>
        <taxon>Bryobacterales</taxon>
        <taxon>Bryobacteraceae</taxon>
        <taxon>Paludibaculum</taxon>
    </lineage>
</organism>
<evidence type="ECO:0000259" key="2">
    <source>
        <dbReference type="Pfam" id="PF20586"/>
    </source>
</evidence>
<dbReference type="KEGG" id="pfer:IRI77_16380"/>
<proteinExistence type="predicted"/>
<accession>A0A7S7SPC9</accession>
<dbReference type="Proteomes" id="UP000593892">
    <property type="component" value="Chromosome"/>
</dbReference>
<feature type="compositionally biased region" description="Basic residues" evidence="1">
    <location>
        <begin position="121"/>
        <end position="132"/>
    </location>
</feature>
<dbReference type="Pfam" id="PF20586">
    <property type="entry name" value="DUF6788"/>
    <property type="match status" value="1"/>
</dbReference>
<gene>
    <name evidence="3" type="ORF">IRI77_16380</name>
</gene>
<feature type="domain" description="DUF6788" evidence="2">
    <location>
        <begin position="7"/>
        <end position="72"/>
    </location>
</feature>
<sequence>MLQSLPDLEDQKRALARAISALGDFRPGSITGIVRRCGKPTCHCARPGDPGHGPNLRLTYKLQGKTFTESLPTPVAVRKAEAEIAEFRKFQELNHAFVQVSEQICRLRPVQETLTPQEKKRPMRSRAKSPRK</sequence>
<keyword evidence="4" id="KW-1185">Reference proteome</keyword>
<evidence type="ECO:0000313" key="4">
    <source>
        <dbReference type="Proteomes" id="UP000593892"/>
    </source>
</evidence>
<dbReference type="EMBL" id="CP063849">
    <property type="protein sequence ID" value="QOY91461.1"/>
    <property type="molecule type" value="Genomic_DNA"/>
</dbReference>
<evidence type="ECO:0000313" key="3">
    <source>
        <dbReference type="EMBL" id="QOY91461.1"/>
    </source>
</evidence>